<gene>
    <name evidence="2" type="ORF">WMSIL1_LOCUS13295</name>
</gene>
<dbReference type="Proteomes" id="UP000321570">
    <property type="component" value="Unassembled WGS sequence"/>
</dbReference>
<accession>A0A564Z7M5</accession>
<dbReference type="AlphaFoldDB" id="A0A564Z7M5"/>
<keyword evidence="1" id="KW-1133">Transmembrane helix</keyword>
<feature type="transmembrane region" description="Helical" evidence="1">
    <location>
        <begin position="41"/>
        <end position="70"/>
    </location>
</feature>
<name>A0A564Z7M5_HYMDI</name>
<evidence type="ECO:0000256" key="1">
    <source>
        <dbReference type="SAM" id="Phobius"/>
    </source>
</evidence>
<feature type="transmembrane region" description="Helical" evidence="1">
    <location>
        <begin position="300"/>
        <end position="325"/>
    </location>
</feature>
<reference evidence="2 3" key="1">
    <citation type="submission" date="2019-07" db="EMBL/GenBank/DDBJ databases">
        <authorList>
            <person name="Jastrzebski P J."/>
            <person name="Paukszto L."/>
            <person name="Jastrzebski P J."/>
        </authorList>
    </citation>
    <scope>NUCLEOTIDE SEQUENCE [LARGE SCALE GENOMIC DNA]</scope>
    <source>
        <strain evidence="2 3">WMS-il1</strain>
    </source>
</reference>
<dbReference type="EMBL" id="CABIJS010000693">
    <property type="protein sequence ID" value="VUZ55495.1"/>
    <property type="molecule type" value="Genomic_DNA"/>
</dbReference>
<protein>
    <submittedName>
        <fullName evidence="2">Uncharacterized protein</fullName>
    </submittedName>
</protein>
<keyword evidence="1" id="KW-0812">Transmembrane</keyword>
<organism evidence="2 3">
    <name type="scientific">Hymenolepis diminuta</name>
    <name type="common">Rat tapeworm</name>
    <dbReference type="NCBI Taxonomy" id="6216"/>
    <lineage>
        <taxon>Eukaryota</taxon>
        <taxon>Metazoa</taxon>
        <taxon>Spiralia</taxon>
        <taxon>Lophotrochozoa</taxon>
        <taxon>Platyhelminthes</taxon>
        <taxon>Cestoda</taxon>
        <taxon>Eucestoda</taxon>
        <taxon>Cyclophyllidea</taxon>
        <taxon>Hymenolepididae</taxon>
        <taxon>Hymenolepis</taxon>
    </lineage>
</organism>
<sequence>MLFITEACRLRILSCSGEGPSELASVEKVRQRSRACGGCRFCLCSFLLIVVVLLAIVAAVIMVICSLLAAELCPYVSMERGINQSDYVLNSYVNQQWPPIQNELLDMPAPNNVLDMANKISQSINPDILKTIEDLRKMKVFLEAFLQTLKPTEAVIELKKFTTVKIDDLWNLQGQVNDNALSLKLVTEINKLQKLLPKTEDVQGGYKGLTHYDKLPGELNDYLDLAKGILQNLTNAQIMEGTMDGNVTPAVQELLIQLLNLGDGSVNAITEKVLPCSSIHYIATSLIATGCSKSGLNNRFFGWALALILTVLFTFLSFVELFNLWCFQSRQIRYFYGS</sequence>
<proteinExistence type="predicted"/>
<evidence type="ECO:0000313" key="3">
    <source>
        <dbReference type="Proteomes" id="UP000321570"/>
    </source>
</evidence>
<keyword evidence="3" id="KW-1185">Reference proteome</keyword>
<keyword evidence="1" id="KW-0472">Membrane</keyword>
<evidence type="ECO:0000313" key="2">
    <source>
        <dbReference type="EMBL" id="VUZ55495.1"/>
    </source>
</evidence>